<dbReference type="HAMAP" id="MF_00469">
    <property type="entry name" value="TrhO"/>
    <property type="match status" value="1"/>
</dbReference>
<dbReference type="Pfam" id="PF00581">
    <property type="entry name" value="Rhodanese"/>
    <property type="match status" value="1"/>
</dbReference>
<dbReference type="Pfam" id="PF17773">
    <property type="entry name" value="UPF0176_N"/>
    <property type="match status" value="1"/>
</dbReference>
<dbReference type="NCBIfam" id="NF001136">
    <property type="entry name" value="PRK00142.1-4"/>
    <property type="match status" value="1"/>
</dbReference>
<dbReference type="OrthoDB" id="9778326at2"/>
<dbReference type="InterPro" id="IPR020936">
    <property type="entry name" value="TrhO"/>
</dbReference>
<dbReference type="InterPro" id="IPR040503">
    <property type="entry name" value="TRHO_N"/>
</dbReference>
<comment type="catalytic activity">
    <reaction evidence="1">
        <text>uridine(34) in tRNA + AH2 + O2 = 5-hydroxyuridine(34) in tRNA + A + H2O</text>
        <dbReference type="Rhea" id="RHEA:64224"/>
        <dbReference type="Rhea" id="RHEA-COMP:11727"/>
        <dbReference type="Rhea" id="RHEA-COMP:13381"/>
        <dbReference type="ChEBI" id="CHEBI:13193"/>
        <dbReference type="ChEBI" id="CHEBI:15377"/>
        <dbReference type="ChEBI" id="CHEBI:15379"/>
        <dbReference type="ChEBI" id="CHEBI:17499"/>
        <dbReference type="ChEBI" id="CHEBI:65315"/>
        <dbReference type="ChEBI" id="CHEBI:136877"/>
    </reaction>
</comment>
<organism evidence="3 5">
    <name type="scientific">Legionella feeleii</name>
    <dbReference type="NCBI Taxonomy" id="453"/>
    <lineage>
        <taxon>Bacteria</taxon>
        <taxon>Pseudomonadati</taxon>
        <taxon>Pseudomonadota</taxon>
        <taxon>Gammaproteobacteria</taxon>
        <taxon>Legionellales</taxon>
        <taxon>Legionellaceae</taxon>
        <taxon>Legionella</taxon>
    </lineage>
</organism>
<comment type="function">
    <text evidence="1">Catalyzes oxygen-dependent 5-hydroxyuridine (ho5U) modification at position 34 in tRNAs.</text>
</comment>
<dbReference type="EMBL" id="LNYB01000051">
    <property type="protein sequence ID" value="KTC99257.1"/>
    <property type="molecule type" value="Genomic_DNA"/>
</dbReference>
<comment type="similarity">
    <text evidence="1">Belongs to the TrhO family.</text>
</comment>
<dbReference type="Gene3D" id="3.30.70.100">
    <property type="match status" value="1"/>
</dbReference>
<reference evidence="3 5" key="1">
    <citation type="submission" date="2015-11" db="EMBL/GenBank/DDBJ databases">
        <title>Genomic analysis of 38 Legionella species identifies large and diverse effector repertoires.</title>
        <authorList>
            <person name="Burstein D."/>
            <person name="Amaro F."/>
            <person name="Zusman T."/>
            <person name="Lifshitz Z."/>
            <person name="Cohen O."/>
            <person name="Gilbert J.A."/>
            <person name="Pupko T."/>
            <person name="Shuman H.A."/>
            <person name="Segal G."/>
        </authorList>
    </citation>
    <scope>NUCLEOTIDE SEQUENCE [LARGE SCALE GENOMIC DNA]</scope>
    <source>
        <strain evidence="3 5">WO-44C</strain>
    </source>
</reference>
<dbReference type="RefSeq" id="WP_064088309.1">
    <property type="nucleotide sequence ID" value="NZ_CAAAHT010000017.1"/>
</dbReference>
<evidence type="ECO:0000313" key="3">
    <source>
        <dbReference type="EMBL" id="KTC99257.1"/>
    </source>
</evidence>
<dbReference type="SMART" id="SM00450">
    <property type="entry name" value="RHOD"/>
    <property type="match status" value="1"/>
</dbReference>
<dbReference type="Proteomes" id="UP000054698">
    <property type="component" value="Unassembled WGS sequence"/>
</dbReference>
<dbReference type="InterPro" id="IPR001763">
    <property type="entry name" value="Rhodanese-like_dom"/>
</dbReference>
<dbReference type="PROSITE" id="PS50206">
    <property type="entry name" value="RHODANESE_3"/>
    <property type="match status" value="1"/>
</dbReference>
<keyword evidence="1" id="KW-0819">tRNA processing</keyword>
<feature type="domain" description="Rhodanese" evidence="2">
    <location>
        <begin position="123"/>
        <end position="217"/>
    </location>
</feature>
<dbReference type="GO" id="GO:0016705">
    <property type="term" value="F:oxidoreductase activity, acting on paired donors, with incorporation or reduction of molecular oxygen"/>
    <property type="evidence" value="ECO:0007669"/>
    <property type="project" value="UniProtKB-UniRule"/>
</dbReference>
<dbReference type="GO" id="GO:0006400">
    <property type="term" value="P:tRNA modification"/>
    <property type="evidence" value="ECO:0007669"/>
    <property type="project" value="UniProtKB-UniRule"/>
</dbReference>
<evidence type="ECO:0000313" key="4">
    <source>
        <dbReference type="EMBL" id="SPX62680.1"/>
    </source>
</evidence>
<dbReference type="AlphaFoldDB" id="A0A0W0TUH2"/>
<dbReference type="PANTHER" id="PTHR43268">
    <property type="entry name" value="THIOSULFATE SULFURTRANSFERASE/RHODANESE-LIKE DOMAIN-CONTAINING PROTEIN 2"/>
    <property type="match status" value="1"/>
</dbReference>
<evidence type="ECO:0000313" key="5">
    <source>
        <dbReference type="Proteomes" id="UP000054698"/>
    </source>
</evidence>
<dbReference type="InterPro" id="IPR036873">
    <property type="entry name" value="Rhodanese-like_dom_sf"/>
</dbReference>
<proteinExistence type="inferred from homology"/>
<gene>
    <name evidence="1" type="primary">trhO</name>
    <name evidence="3" type="ORF">Lfee_1423</name>
    <name evidence="4" type="ORF">NCTC12022_03445</name>
</gene>
<evidence type="ECO:0000256" key="1">
    <source>
        <dbReference type="HAMAP-Rule" id="MF_00469"/>
    </source>
</evidence>
<reference evidence="4 6" key="2">
    <citation type="submission" date="2018-06" db="EMBL/GenBank/DDBJ databases">
        <authorList>
            <consortium name="Pathogen Informatics"/>
            <person name="Doyle S."/>
        </authorList>
    </citation>
    <scope>NUCLEOTIDE SEQUENCE [LARGE SCALE GENOMIC DNA]</scope>
    <source>
        <strain evidence="4 6">NCTC12022</strain>
    </source>
</reference>
<evidence type="ECO:0000259" key="2">
    <source>
        <dbReference type="PROSITE" id="PS50206"/>
    </source>
</evidence>
<name>A0A0W0TUH2_9GAMM</name>
<dbReference type="GO" id="GO:0016740">
    <property type="term" value="F:transferase activity"/>
    <property type="evidence" value="ECO:0007669"/>
    <property type="project" value="UniProtKB-KW"/>
</dbReference>
<accession>A0A0W0TUH2</accession>
<protein>
    <recommendedName>
        <fullName evidence="1">tRNA uridine(34) hydroxylase</fullName>
        <ecNumber evidence="1">1.14.-.-</ecNumber>
    </recommendedName>
    <alternativeName>
        <fullName evidence="1">tRNA hydroxylation protein O</fullName>
    </alternativeName>
</protein>
<sequence length="263" mass="29817">MSLYVIVTFYKFTPLADYVSMKEPLLKSMKKNEIKGTIILASEGVNGTFCGKKEGVLSLIAFMRSYAGLEDLSFKESFDEFNPFDKAKVKLRKEIVTLGEEGIDPVLLTGTHVSPQEWNQLIADPDVVVIDTRNDYEVQLGTFKGAINPKTENFRDFPDYVTTHLSDKKDKKIAMFCTGGIRCEKSTSYLKRLGFNEVYQLDGGILNYLASIPKEKSLWEGSCFVFDDRVALDHKLQSLERGSIDSEWKNNNRKKAIEESEAF</sequence>
<dbReference type="Proteomes" id="UP000251942">
    <property type="component" value="Unassembled WGS sequence"/>
</dbReference>
<evidence type="ECO:0000313" key="6">
    <source>
        <dbReference type="Proteomes" id="UP000251942"/>
    </source>
</evidence>
<dbReference type="PATRIC" id="fig|453.4.peg.1555"/>
<dbReference type="Gene3D" id="3.40.250.10">
    <property type="entry name" value="Rhodanese-like domain"/>
    <property type="match status" value="1"/>
</dbReference>
<dbReference type="PANTHER" id="PTHR43268:SF3">
    <property type="entry name" value="RHODANESE-LIKE DOMAIN-CONTAINING PROTEIN 7-RELATED"/>
    <property type="match status" value="1"/>
</dbReference>
<dbReference type="SUPFAM" id="SSF52821">
    <property type="entry name" value="Rhodanese/Cell cycle control phosphatase"/>
    <property type="match status" value="1"/>
</dbReference>
<dbReference type="CDD" id="cd01518">
    <property type="entry name" value="RHOD_YceA"/>
    <property type="match status" value="1"/>
</dbReference>
<dbReference type="EC" id="1.14.-.-" evidence="1"/>
<keyword evidence="1" id="KW-0560">Oxidoreductase</keyword>
<keyword evidence="3" id="KW-0808">Transferase</keyword>
<dbReference type="STRING" id="453.Lfee_1423"/>
<keyword evidence="5" id="KW-1185">Reference proteome</keyword>
<dbReference type="EMBL" id="UASS01000039">
    <property type="protein sequence ID" value="SPX62680.1"/>
    <property type="molecule type" value="Genomic_DNA"/>
</dbReference>